<keyword evidence="9" id="KW-0645">Protease</keyword>
<reference evidence="9 10" key="1">
    <citation type="submission" date="2020-08" db="EMBL/GenBank/DDBJ databases">
        <title>A Genomic Blueprint of the Chicken Gut Microbiome.</title>
        <authorList>
            <person name="Gilroy R."/>
            <person name="Ravi A."/>
            <person name="Getino M."/>
            <person name="Pursley I."/>
            <person name="Horton D.L."/>
            <person name="Alikhan N.-F."/>
            <person name="Baker D."/>
            <person name="Gharbi K."/>
            <person name="Hall N."/>
            <person name="Watson M."/>
            <person name="Adriaenssens E.M."/>
            <person name="Foster-Nyarko E."/>
            <person name="Jarju S."/>
            <person name="Secka A."/>
            <person name="Antonio M."/>
            <person name="Oren A."/>
            <person name="Chaudhuri R."/>
            <person name="La Ragione R.M."/>
            <person name="Hildebrand F."/>
            <person name="Pallen M.J."/>
        </authorList>
    </citation>
    <scope>NUCLEOTIDE SEQUENCE [LARGE SCALE GENOMIC DNA]</scope>
    <source>
        <strain evidence="9 10">Sa1YVA6</strain>
    </source>
</reference>
<name>A0ABR8XPG9_9BACL</name>
<evidence type="ECO:0000256" key="1">
    <source>
        <dbReference type="ARBA" id="ARBA00004141"/>
    </source>
</evidence>
<evidence type="ECO:0000313" key="9">
    <source>
        <dbReference type="EMBL" id="MBD8033795.1"/>
    </source>
</evidence>
<dbReference type="GO" id="GO:0006508">
    <property type="term" value="P:proteolysis"/>
    <property type="evidence" value="ECO:0007669"/>
    <property type="project" value="UniProtKB-KW"/>
</dbReference>
<dbReference type="Pfam" id="PF01694">
    <property type="entry name" value="Rhomboid"/>
    <property type="match status" value="1"/>
</dbReference>
<comment type="caution">
    <text evidence="9">The sequence shown here is derived from an EMBL/GenBank/DDBJ whole genome shotgun (WGS) entry which is preliminary data.</text>
</comment>
<comment type="similarity">
    <text evidence="2">Belongs to the peptidase S54 family.</text>
</comment>
<dbReference type="RefSeq" id="WP_191704314.1">
    <property type="nucleotide sequence ID" value="NZ_JACSPW010000010.1"/>
</dbReference>
<dbReference type="InterPro" id="IPR050925">
    <property type="entry name" value="Rhomboid_protease_S54"/>
</dbReference>
<feature type="transmembrane region" description="Helical" evidence="7">
    <location>
        <begin position="12"/>
        <end position="37"/>
    </location>
</feature>
<keyword evidence="4" id="KW-0378">Hydrolase</keyword>
<gene>
    <name evidence="9" type="ORF">H9632_12015</name>
</gene>
<evidence type="ECO:0000259" key="8">
    <source>
        <dbReference type="Pfam" id="PF01694"/>
    </source>
</evidence>
<feature type="transmembrane region" description="Helical" evidence="7">
    <location>
        <begin position="94"/>
        <end position="113"/>
    </location>
</feature>
<feature type="transmembrane region" description="Helical" evidence="7">
    <location>
        <begin position="149"/>
        <end position="166"/>
    </location>
</feature>
<dbReference type="EMBL" id="JACSPW010000010">
    <property type="protein sequence ID" value="MBD8033795.1"/>
    <property type="molecule type" value="Genomic_DNA"/>
</dbReference>
<feature type="transmembrane region" description="Helical" evidence="7">
    <location>
        <begin position="119"/>
        <end position="142"/>
    </location>
</feature>
<dbReference type="InterPro" id="IPR022764">
    <property type="entry name" value="Peptidase_S54_rhomboid_dom"/>
</dbReference>
<evidence type="ECO:0000313" key="10">
    <source>
        <dbReference type="Proteomes" id="UP000600565"/>
    </source>
</evidence>
<comment type="subcellular location">
    <subcellularLocation>
        <location evidence="1">Membrane</location>
        <topology evidence="1">Multi-pass membrane protein</topology>
    </subcellularLocation>
</comment>
<evidence type="ECO:0000256" key="3">
    <source>
        <dbReference type="ARBA" id="ARBA00022692"/>
    </source>
</evidence>
<dbReference type="PANTHER" id="PTHR43731">
    <property type="entry name" value="RHOMBOID PROTEASE"/>
    <property type="match status" value="1"/>
</dbReference>
<keyword evidence="5 7" id="KW-1133">Transmembrane helix</keyword>
<sequence length="207" mass="23253">MFIRRENFKQYITLYPVVSSIIAINLIVYILTLVPGLGNQLLYAGMSVNGLIAAGEWWRIITSMFLHAGFMHVLFNMFSLFLFGPELEKIAGKIRFLTIYFLAGIFGVAATFVTQDAYYASVGASGAIYGIFGAFGALIYYTRHLFPQLKQVMLPLIVISLIMTFLTPNINIAAHLGGLITGFILGFVYFNPKNMVRWRNNSIKRVK</sequence>
<keyword evidence="3 7" id="KW-0812">Transmembrane</keyword>
<organism evidence="9 10">
    <name type="scientific">Solibacillus merdavium</name>
    <dbReference type="NCBI Taxonomy" id="2762218"/>
    <lineage>
        <taxon>Bacteria</taxon>
        <taxon>Bacillati</taxon>
        <taxon>Bacillota</taxon>
        <taxon>Bacilli</taxon>
        <taxon>Bacillales</taxon>
        <taxon>Caryophanaceae</taxon>
        <taxon>Solibacillus</taxon>
    </lineage>
</organism>
<dbReference type="InterPro" id="IPR035952">
    <property type="entry name" value="Rhomboid-like_sf"/>
</dbReference>
<dbReference type="PANTHER" id="PTHR43731:SF14">
    <property type="entry name" value="PRESENILIN-ASSOCIATED RHOMBOID-LIKE PROTEIN, MITOCHONDRIAL"/>
    <property type="match status" value="1"/>
</dbReference>
<protein>
    <submittedName>
        <fullName evidence="9">Rhomboid family intramembrane serine protease</fullName>
    </submittedName>
</protein>
<feature type="domain" description="Peptidase S54 rhomboid" evidence="8">
    <location>
        <begin position="55"/>
        <end position="191"/>
    </location>
</feature>
<dbReference type="Gene3D" id="1.20.1540.10">
    <property type="entry name" value="Rhomboid-like"/>
    <property type="match status" value="1"/>
</dbReference>
<accession>A0ABR8XPG9</accession>
<evidence type="ECO:0000256" key="7">
    <source>
        <dbReference type="SAM" id="Phobius"/>
    </source>
</evidence>
<evidence type="ECO:0000256" key="6">
    <source>
        <dbReference type="ARBA" id="ARBA00023136"/>
    </source>
</evidence>
<evidence type="ECO:0000256" key="5">
    <source>
        <dbReference type="ARBA" id="ARBA00022989"/>
    </source>
</evidence>
<proteinExistence type="inferred from homology"/>
<feature type="transmembrane region" description="Helical" evidence="7">
    <location>
        <begin position="172"/>
        <end position="190"/>
    </location>
</feature>
<dbReference type="GO" id="GO:0008233">
    <property type="term" value="F:peptidase activity"/>
    <property type="evidence" value="ECO:0007669"/>
    <property type="project" value="UniProtKB-KW"/>
</dbReference>
<keyword evidence="10" id="KW-1185">Reference proteome</keyword>
<keyword evidence="6 7" id="KW-0472">Membrane</keyword>
<dbReference type="Proteomes" id="UP000600565">
    <property type="component" value="Unassembled WGS sequence"/>
</dbReference>
<evidence type="ECO:0000256" key="2">
    <source>
        <dbReference type="ARBA" id="ARBA00009045"/>
    </source>
</evidence>
<dbReference type="SUPFAM" id="SSF144091">
    <property type="entry name" value="Rhomboid-like"/>
    <property type="match status" value="1"/>
</dbReference>
<feature type="transmembrane region" description="Helical" evidence="7">
    <location>
        <begin position="57"/>
        <end position="82"/>
    </location>
</feature>
<evidence type="ECO:0000256" key="4">
    <source>
        <dbReference type="ARBA" id="ARBA00022801"/>
    </source>
</evidence>